<dbReference type="Ensembl" id="ENSMMMT00000017591.1">
    <property type="protein sequence ID" value="ENSMMMP00000015420.1"/>
    <property type="gene ID" value="ENSMMMG00000013760.1"/>
</dbReference>
<dbReference type="AlphaFoldDB" id="A0A8C5ZMY6"/>
<reference evidence="1" key="2">
    <citation type="submission" date="2025-09" db="UniProtKB">
        <authorList>
            <consortium name="Ensembl"/>
        </authorList>
    </citation>
    <scope>IDENTIFICATION</scope>
</reference>
<dbReference type="Gene3D" id="3.10.20.370">
    <property type="match status" value="1"/>
</dbReference>
<evidence type="ECO:0000313" key="2">
    <source>
        <dbReference type="Proteomes" id="UP000694407"/>
    </source>
</evidence>
<organism evidence="1 2">
    <name type="scientific">Marmota marmota marmota</name>
    <name type="common">Alpine marmot</name>
    <dbReference type="NCBI Taxonomy" id="9994"/>
    <lineage>
        <taxon>Eukaryota</taxon>
        <taxon>Metazoa</taxon>
        <taxon>Chordata</taxon>
        <taxon>Craniata</taxon>
        <taxon>Vertebrata</taxon>
        <taxon>Euteleostomi</taxon>
        <taxon>Mammalia</taxon>
        <taxon>Eutheria</taxon>
        <taxon>Euarchontoglires</taxon>
        <taxon>Glires</taxon>
        <taxon>Rodentia</taxon>
        <taxon>Sciuromorpha</taxon>
        <taxon>Sciuridae</taxon>
        <taxon>Xerinae</taxon>
        <taxon>Marmotini</taxon>
        <taxon>Marmota</taxon>
    </lineage>
</organism>
<proteinExistence type="predicted"/>
<sequence length="85" mass="9531">MWYACTWGPIPRPVTHFSKQLDPVSQRLPKCLKAMATTPLVVKEASQLTLGQHGGSGPPTKYRTRTSLVHRRKTNKISVLPVRHS</sequence>
<evidence type="ECO:0000313" key="1">
    <source>
        <dbReference type="Ensembl" id="ENSMMMP00000015420.1"/>
    </source>
</evidence>
<keyword evidence="2" id="KW-1185">Reference proteome</keyword>
<accession>A0A8C5ZMY6</accession>
<name>A0A8C5ZMY6_MARMA</name>
<reference evidence="1" key="1">
    <citation type="submission" date="2025-08" db="UniProtKB">
        <authorList>
            <consortium name="Ensembl"/>
        </authorList>
    </citation>
    <scope>IDENTIFICATION</scope>
</reference>
<dbReference type="Proteomes" id="UP000694407">
    <property type="component" value="Unplaced"/>
</dbReference>
<protein>
    <submittedName>
        <fullName evidence="1">Uncharacterized protein</fullName>
    </submittedName>
</protein>